<gene>
    <name evidence="3" type="ORF">BS78_K344100</name>
</gene>
<dbReference type="OrthoDB" id="683848at2759"/>
<keyword evidence="4" id="KW-1185">Reference proteome</keyword>
<feature type="region of interest" description="Disordered" evidence="2">
    <location>
        <begin position="153"/>
        <end position="187"/>
    </location>
</feature>
<accession>A0A9W7XDE4</accession>
<feature type="compositionally biased region" description="Basic and acidic residues" evidence="2">
    <location>
        <begin position="25"/>
        <end position="36"/>
    </location>
</feature>
<dbReference type="AlphaFoldDB" id="A0A9W7XDE4"/>
<name>A0A9W7XDE4_9POAL</name>
<evidence type="ECO:0000313" key="4">
    <source>
        <dbReference type="Proteomes" id="UP001164776"/>
    </source>
</evidence>
<sequence length="322" mass="36749">MASSLTSALSSMEVMLDALMQRGIGKPEEQKPKEEDPPVLPTRPTGRGRLPSLHRPGAAAPWIHQTPVASPFPLPKEEDEGKCLVNLELERRAVKAEMEVKQKEEEMRQQENLIATLRQQVEHYESRLSECEVRMKCVEEELQKQVTSLQMAQAAGRRIGSTTTSLHRQEPSRGNLPPSQSSARRKQHGCEPAVIAVDERTSEVNQLVREFMRESEAFDHNARVVVEARPPPSSAKSVDELKTLKRQFTSWKKEYEARLKKTKAELKRLVYAEKKSHDHGHQRLCGWWRIKAPKCRTPKCCSFKFKLPSPKSCICCCFRRSC</sequence>
<evidence type="ECO:0000313" key="3">
    <source>
        <dbReference type="EMBL" id="KAJ1256592.1"/>
    </source>
</evidence>
<proteinExistence type="predicted"/>
<feature type="region of interest" description="Disordered" evidence="2">
    <location>
        <begin position="19"/>
        <end position="63"/>
    </location>
</feature>
<comment type="caution">
    <text evidence="3">The sequence shown here is derived from an EMBL/GenBank/DDBJ whole genome shotgun (WGS) entry which is preliminary data.</text>
</comment>
<protein>
    <submittedName>
        <fullName evidence="3">Uncharacterized protein</fullName>
    </submittedName>
</protein>
<dbReference type="Proteomes" id="UP001164776">
    <property type="component" value="Unassembled WGS sequence"/>
</dbReference>
<keyword evidence="1" id="KW-0175">Coiled coil</keyword>
<feature type="coiled-coil region" evidence="1">
    <location>
        <begin position="84"/>
        <end position="141"/>
    </location>
</feature>
<evidence type="ECO:0000256" key="2">
    <source>
        <dbReference type="SAM" id="MobiDB-lite"/>
    </source>
</evidence>
<evidence type="ECO:0000256" key="1">
    <source>
        <dbReference type="SAM" id="Coils"/>
    </source>
</evidence>
<dbReference type="EMBL" id="MU629498">
    <property type="protein sequence ID" value="KAJ1256592.1"/>
    <property type="molecule type" value="Genomic_DNA"/>
</dbReference>
<reference evidence="3 4" key="1">
    <citation type="submission" date="2022-10" db="EMBL/GenBank/DDBJ databases">
        <title>WGS assembly of Paspalum vaginatum 540-79.</title>
        <authorList>
            <person name="Sun G."/>
            <person name="Wase N."/>
            <person name="Shu S."/>
            <person name="Jenkins J."/>
            <person name="Zhou B."/>
            <person name="Torres-Rodriguez J."/>
            <person name="Chen C."/>
            <person name="Sandor L."/>
            <person name="Plott C."/>
            <person name="Yoshinga Y."/>
            <person name="Daum C."/>
            <person name="Qi P."/>
            <person name="Barry K."/>
            <person name="Lipzen A."/>
            <person name="Berry L."/>
            <person name="Pedersen C."/>
            <person name="Gottilla T."/>
            <person name="Foltz A."/>
            <person name="Yu H."/>
            <person name="O'Malley R."/>
            <person name="Zhang C."/>
            <person name="Devos K."/>
            <person name="Sigmon B."/>
            <person name="Yu B."/>
            <person name="Obata T."/>
            <person name="Schmutz J."/>
            <person name="Schnable J."/>
        </authorList>
    </citation>
    <scope>NUCLEOTIDE SEQUENCE [LARGE SCALE GENOMIC DNA]</scope>
    <source>
        <strain evidence="4">cv. 540-79</strain>
    </source>
</reference>
<organism evidence="3 4">
    <name type="scientific">Paspalum vaginatum</name>
    <name type="common">seashore paspalum</name>
    <dbReference type="NCBI Taxonomy" id="158149"/>
    <lineage>
        <taxon>Eukaryota</taxon>
        <taxon>Viridiplantae</taxon>
        <taxon>Streptophyta</taxon>
        <taxon>Embryophyta</taxon>
        <taxon>Tracheophyta</taxon>
        <taxon>Spermatophyta</taxon>
        <taxon>Magnoliopsida</taxon>
        <taxon>Liliopsida</taxon>
        <taxon>Poales</taxon>
        <taxon>Poaceae</taxon>
        <taxon>PACMAD clade</taxon>
        <taxon>Panicoideae</taxon>
        <taxon>Andropogonodae</taxon>
        <taxon>Paspaleae</taxon>
        <taxon>Paspalinae</taxon>
        <taxon>Paspalum</taxon>
    </lineage>
</organism>